<dbReference type="EMBL" id="JAWDGP010002673">
    <property type="protein sequence ID" value="KAK3781035.1"/>
    <property type="molecule type" value="Genomic_DNA"/>
</dbReference>
<feature type="compositionally biased region" description="Polar residues" evidence="1">
    <location>
        <begin position="59"/>
        <end position="72"/>
    </location>
</feature>
<evidence type="ECO:0000313" key="3">
    <source>
        <dbReference type="Proteomes" id="UP001283361"/>
    </source>
</evidence>
<name>A0AAE1DSV0_9GAST</name>
<comment type="caution">
    <text evidence="2">The sequence shown here is derived from an EMBL/GenBank/DDBJ whole genome shotgun (WGS) entry which is preliminary data.</text>
</comment>
<dbReference type="AlphaFoldDB" id="A0AAE1DSV0"/>
<accession>A0AAE1DSV0</accession>
<organism evidence="2 3">
    <name type="scientific">Elysia crispata</name>
    <name type="common">lettuce slug</name>
    <dbReference type="NCBI Taxonomy" id="231223"/>
    <lineage>
        <taxon>Eukaryota</taxon>
        <taxon>Metazoa</taxon>
        <taxon>Spiralia</taxon>
        <taxon>Lophotrochozoa</taxon>
        <taxon>Mollusca</taxon>
        <taxon>Gastropoda</taxon>
        <taxon>Heterobranchia</taxon>
        <taxon>Euthyneura</taxon>
        <taxon>Panpulmonata</taxon>
        <taxon>Sacoglossa</taxon>
        <taxon>Placobranchoidea</taxon>
        <taxon>Plakobranchidae</taxon>
        <taxon>Elysia</taxon>
    </lineage>
</organism>
<gene>
    <name evidence="2" type="ORF">RRG08_046339</name>
</gene>
<feature type="region of interest" description="Disordered" evidence="1">
    <location>
        <begin position="1"/>
        <end position="23"/>
    </location>
</feature>
<proteinExistence type="predicted"/>
<evidence type="ECO:0000313" key="2">
    <source>
        <dbReference type="EMBL" id="KAK3781035.1"/>
    </source>
</evidence>
<keyword evidence="3" id="KW-1185">Reference proteome</keyword>
<protein>
    <submittedName>
        <fullName evidence="2">Uncharacterized protein</fullName>
    </submittedName>
</protein>
<reference evidence="2" key="1">
    <citation type="journal article" date="2023" name="G3 (Bethesda)">
        <title>A reference genome for the long-term kleptoplast-retaining sea slug Elysia crispata morphotype clarki.</title>
        <authorList>
            <person name="Eastman K.E."/>
            <person name="Pendleton A.L."/>
            <person name="Shaikh M.A."/>
            <person name="Suttiyut T."/>
            <person name="Ogas R."/>
            <person name="Tomko P."/>
            <person name="Gavelis G."/>
            <person name="Widhalm J.R."/>
            <person name="Wisecaver J.H."/>
        </authorList>
    </citation>
    <scope>NUCLEOTIDE SEQUENCE</scope>
    <source>
        <strain evidence="2">ECLA1</strain>
    </source>
</reference>
<evidence type="ECO:0000256" key="1">
    <source>
        <dbReference type="SAM" id="MobiDB-lite"/>
    </source>
</evidence>
<sequence>MGLTKQPKPETYRSTTELPGNPHSRILRKLRDMKQLKDPISQTLREVWRTFNKKEPSTSKELSLSFGHQSRSGALEDVPSSKPTLNHLGPRLRVFE</sequence>
<feature type="region of interest" description="Disordered" evidence="1">
    <location>
        <begin position="54"/>
        <end position="96"/>
    </location>
</feature>
<dbReference type="Proteomes" id="UP001283361">
    <property type="component" value="Unassembled WGS sequence"/>
</dbReference>